<dbReference type="Pfam" id="PF14223">
    <property type="entry name" value="Retrotran_gag_2"/>
    <property type="match status" value="1"/>
</dbReference>
<dbReference type="PANTHER" id="PTHR47481:SF31">
    <property type="entry name" value="OS01G0873500 PROTEIN"/>
    <property type="match status" value="1"/>
</dbReference>
<evidence type="ECO:0000313" key="1">
    <source>
        <dbReference type="EMBL" id="JAG28048.1"/>
    </source>
</evidence>
<feature type="non-terminal residue" evidence="1">
    <location>
        <position position="141"/>
    </location>
</feature>
<sequence>KTAKEAWDALQTAFEDNGLNRRLCILRSLCSLKLENFKSMESYVNEAMSLKEQLAAISKPVEDEFLAAVMLQGLPSEYDPMIMAIENSSAVLTSDAVKVKLLQDRKWNSSESFDPDESALLTRNPNFRKRKKPVECWNCRQ</sequence>
<reference evidence="1" key="2">
    <citation type="submission" date="2014-07" db="EMBL/GenBank/DDBJ databases">
        <authorList>
            <person name="Hull J."/>
        </authorList>
    </citation>
    <scope>NUCLEOTIDE SEQUENCE</scope>
</reference>
<organism evidence="1">
    <name type="scientific">Lygus hesperus</name>
    <name type="common">Western plant bug</name>
    <dbReference type="NCBI Taxonomy" id="30085"/>
    <lineage>
        <taxon>Eukaryota</taxon>
        <taxon>Metazoa</taxon>
        <taxon>Ecdysozoa</taxon>
        <taxon>Arthropoda</taxon>
        <taxon>Hexapoda</taxon>
        <taxon>Insecta</taxon>
        <taxon>Pterygota</taxon>
        <taxon>Neoptera</taxon>
        <taxon>Paraneoptera</taxon>
        <taxon>Hemiptera</taxon>
        <taxon>Heteroptera</taxon>
        <taxon>Panheteroptera</taxon>
        <taxon>Cimicomorpha</taxon>
        <taxon>Miridae</taxon>
        <taxon>Mirini</taxon>
        <taxon>Lygus</taxon>
    </lineage>
</organism>
<reference evidence="1" key="1">
    <citation type="journal article" date="2014" name="PLoS ONE">
        <title>Transcriptome-Based Identification of ABC Transporters in the Western Tarnished Plant Bug Lygus hesperus.</title>
        <authorList>
            <person name="Hull J.J."/>
            <person name="Chaney K."/>
            <person name="Geib S.M."/>
            <person name="Fabrick J.A."/>
            <person name="Brent C.S."/>
            <person name="Walsh D."/>
            <person name="Lavine L.C."/>
        </authorList>
    </citation>
    <scope>NUCLEOTIDE SEQUENCE</scope>
</reference>
<protein>
    <submittedName>
        <fullName evidence="1">Retrovirus-related Pol polyprotein from transposon TNT 1-94</fullName>
    </submittedName>
</protein>
<accession>A0A0A9YAC2</accession>
<name>A0A0A9YAC2_LYGHE</name>
<proteinExistence type="predicted"/>
<feature type="non-terminal residue" evidence="1">
    <location>
        <position position="1"/>
    </location>
</feature>
<dbReference type="AlphaFoldDB" id="A0A0A9YAC2"/>
<gene>
    <name evidence="1" type="primary">POLX_230</name>
    <name evidence="1" type="ORF">CM83_9082</name>
</gene>
<dbReference type="EMBL" id="GBHO01015556">
    <property type="protein sequence ID" value="JAG28048.1"/>
    <property type="molecule type" value="Transcribed_RNA"/>
</dbReference>
<dbReference type="PANTHER" id="PTHR47481">
    <property type="match status" value="1"/>
</dbReference>